<dbReference type="PANTHER" id="PTHR13710:SF154">
    <property type="entry name" value="RECQ HELICASE, PUTATIVE (AFU_ORTHOLOGUE AFUA_6G14720)-RELATED"/>
    <property type="match status" value="1"/>
</dbReference>
<dbReference type="Gene3D" id="3.40.50.300">
    <property type="entry name" value="P-loop containing nucleotide triphosphate hydrolases"/>
    <property type="match status" value="1"/>
</dbReference>
<evidence type="ECO:0000256" key="1">
    <source>
        <dbReference type="ARBA" id="ARBA00005446"/>
    </source>
</evidence>
<sequence length="877" mass="102931">MEVHRQLDQKEKTIEEKRQAIRDSDDPTEVSSWLDRTQWIRHLEGQDKATVAKLINPAREEELELQYMEKSLERLVEKARQTILQKKVSTFVLHRIQNFYAGEDSHKPFHIKLEAKTIERYQQVWSRLLIYMFRTTESDTRLYRLTEDQRQRIADMQLAIDRTMQYEGEDLEEAEEELINEELDWCCLQLCIALLDHQLDHDEYESVVISYMAIAGLEYIAGSQPVQYKFKDALQYTPILSGFIKVVQILTIQYCLEKENRNEVQSCRKLIEELHTWFLVVSTATPMDWALRLRLYGRAIHNKTTAVGGINWNQETVIYRETELSMTDFRRLVHQLCEEIRHILMTDLLFIQGLEGDLLQYCWSELKDNPAKDEPGWYFVQDSRNCMQEGTHWLLDRILTTPELVKQFMHIEQESWKYKQVNDYMDKISLFIERLLILIHMTAGQPARAKELLSLRYCNTEKGGHRCIFIENGLIAIVTFYDKGYNIRGTEKIIYRYLPQEVGELLLLYIWLVLPIRQQLQKLVYNDTEIPLAFLWSIDRQKKWTKERVKAVLKRESDRLIGVPLNMSTYRHIAIAISNRYMKRTKFDEDNGSSKDKDEEHDEVIDKQSSHTPETAGAIYAWHIEEAPTHIQQMRYRFRVTSIEWHKVLQFASRLEGQGRDSELGVKRVWDGKHEGNPGPRFRRWQGLRQTNLQSALQQLMGQNVQFRGKQQAALRAIMDGKSPIILVMQTGGGKSLMFMLPASVKDAGTTVVVTPLIALKQDMQRRCRELGLECQEWSTRKRVHDSCILLVTPESAISQGFMNHLRKLQGMDRLDRIVIDECHVLLNTQLDFRRKLQKLRKMVEFMAQLVLLTATLPPSKESELLSMISIEAPLMF</sequence>
<evidence type="ECO:0000313" key="5">
    <source>
        <dbReference type="Proteomes" id="UP000750711"/>
    </source>
</evidence>
<dbReference type="GO" id="GO:0000724">
    <property type="term" value="P:double-strand break repair via homologous recombination"/>
    <property type="evidence" value="ECO:0007669"/>
    <property type="project" value="TreeGrafter"/>
</dbReference>
<dbReference type="CDD" id="cd17920">
    <property type="entry name" value="DEXHc_RecQ"/>
    <property type="match status" value="1"/>
</dbReference>
<dbReference type="EMBL" id="JAGHQM010001966">
    <property type="protein sequence ID" value="KAH0551515.1"/>
    <property type="molecule type" value="Genomic_DNA"/>
</dbReference>
<dbReference type="GO" id="GO:0003676">
    <property type="term" value="F:nucleic acid binding"/>
    <property type="evidence" value="ECO:0007669"/>
    <property type="project" value="InterPro"/>
</dbReference>
<dbReference type="PROSITE" id="PS51192">
    <property type="entry name" value="HELICASE_ATP_BIND_1"/>
    <property type="match status" value="1"/>
</dbReference>
<dbReference type="SUPFAM" id="SSF52540">
    <property type="entry name" value="P-loop containing nucleoside triphosphate hydrolases"/>
    <property type="match status" value="1"/>
</dbReference>
<dbReference type="InterPro" id="IPR011545">
    <property type="entry name" value="DEAD/DEAH_box_helicase_dom"/>
</dbReference>
<proteinExistence type="inferred from homology"/>
<accession>A0A9P8IFS8</accession>
<gene>
    <name evidence="4" type="ORF">GP486_007269</name>
</gene>
<feature type="compositionally biased region" description="Basic and acidic residues" evidence="2">
    <location>
        <begin position="1"/>
        <end position="25"/>
    </location>
</feature>
<name>A0A9P8IFS8_9PEZI</name>
<dbReference type="Proteomes" id="UP000750711">
    <property type="component" value="Unassembled WGS sequence"/>
</dbReference>
<comment type="similarity">
    <text evidence="1">Belongs to the helicase family. RecQ subfamily.</text>
</comment>
<dbReference type="GO" id="GO:0009378">
    <property type="term" value="F:four-way junction helicase activity"/>
    <property type="evidence" value="ECO:0007669"/>
    <property type="project" value="TreeGrafter"/>
</dbReference>
<dbReference type="InterPro" id="IPR027417">
    <property type="entry name" value="P-loop_NTPase"/>
</dbReference>
<evidence type="ECO:0000313" key="4">
    <source>
        <dbReference type="EMBL" id="KAH0551515.1"/>
    </source>
</evidence>
<dbReference type="AlphaFoldDB" id="A0A9P8IFS8"/>
<keyword evidence="5" id="KW-1185">Reference proteome</keyword>
<reference evidence="4" key="1">
    <citation type="submission" date="2021-03" db="EMBL/GenBank/DDBJ databases">
        <title>Comparative genomics and phylogenomic investigation of the class Geoglossomycetes provide insights into ecological specialization and systematics.</title>
        <authorList>
            <person name="Melie T."/>
            <person name="Pirro S."/>
            <person name="Miller A.N."/>
            <person name="Quandt A."/>
        </authorList>
    </citation>
    <scope>NUCLEOTIDE SEQUENCE</scope>
    <source>
        <strain evidence="4">CAQ_001_2017</strain>
    </source>
</reference>
<evidence type="ECO:0000259" key="3">
    <source>
        <dbReference type="PROSITE" id="PS51192"/>
    </source>
</evidence>
<dbReference type="GO" id="GO:0005694">
    <property type="term" value="C:chromosome"/>
    <property type="evidence" value="ECO:0007669"/>
    <property type="project" value="TreeGrafter"/>
</dbReference>
<feature type="region of interest" description="Disordered" evidence="2">
    <location>
        <begin position="1"/>
        <end position="29"/>
    </location>
</feature>
<dbReference type="GO" id="GO:0005524">
    <property type="term" value="F:ATP binding"/>
    <property type="evidence" value="ECO:0007669"/>
    <property type="project" value="InterPro"/>
</dbReference>
<feature type="domain" description="Helicase ATP-binding" evidence="3">
    <location>
        <begin position="716"/>
        <end position="875"/>
    </location>
</feature>
<dbReference type="PANTHER" id="PTHR13710">
    <property type="entry name" value="DNA HELICASE RECQ FAMILY MEMBER"/>
    <property type="match status" value="1"/>
</dbReference>
<comment type="caution">
    <text evidence="4">The sequence shown here is derived from an EMBL/GenBank/DDBJ whole genome shotgun (WGS) entry which is preliminary data.</text>
</comment>
<dbReference type="Pfam" id="PF00270">
    <property type="entry name" value="DEAD"/>
    <property type="match status" value="1"/>
</dbReference>
<evidence type="ECO:0000256" key="2">
    <source>
        <dbReference type="SAM" id="MobiDB-lite"/>
    </source>
</evidence>
<dbReference type="SMART" id="SM00487">
    <property type="entry name" value="DEXDc"/>
    <property type="match status" value="1"/>
</dbReference>
<dbReference type="InterPro" id="IPR014001">
    <property type="entry name" value="Helicase_ATP-bd"/>
</dbReference>
<dbReference type="GO" id="GO:0043138">
    <property type="term" value="F:3'-5' DNA helicase activity"/>
    <property type="evidence" value="ECO:0007669"/>
    <property type="project" value="TreeGrafter"/>
</dbReference>
<feature type="region of interest" description="Disordered" evidence="2">
    <location>
        <begin position="587"/>
        <end position="612"/>
    </location>
</feature>
<dbReference type="GO" id="GO:0005737">
    <property type="term" value="C:cytoplasm"/>
    <property type="evidence" value="ECO:0007669"/>
    <property type="project" value="TreeGrafter"/>
</dbReference>
<feature type="compositionally biased region" description="Basic and acidic residues" evidence="2">
    <location>
        <begin position="587"/>
        <end position="609"/>
    </location>
</feature>
<organism evidence="4 5">
    <name type="scientific">Trichoglossum hirsutum</name>
    <dbReference type="NCBI Taxonomy" id="265104"/>
    <lineage>
        <taxon>Eukaryota</taxon>
        <taxon>Fungi</taxon>
        <taxon>Dikarya</taxon>
        <taxon>Ascomycota</taxon>
        <taxon>Pezizomycotina</taxon>
        <taxon>Geoglossomycetes</taxon>
        <taxon>Geoglossales</taxon>
        <taxon>Geoglossaceae</taxon>
        <taxon>Trichoglossum</taxon>
    </lineage>
</organism>
<protein>
    <recommendedName>
        <fullName evidence="3">Helicase ATP-binding domain-containing protein</fullName>
    </recommendedName>
</protein>